<dbReference type="InterPro" id="IPR021147">
    <property type="entry name" value="DUF697"/>
</dbReference>
<comment type="subcellular location">
    <subcellularLocation>
        <location evidence="1">Cell inner membrane</location>
        <topology evidence="1">Multi-pass membrane protein</topology>
    </subcellularLocation>
</comment>
<name>A0A1M5NDP8_9ALTE</name>
<keyword evidence="11" id="KW-1185">Reference proteome</keyword>
<dbReference type="Proteomes" id="UP000184520">
    <property type="component" value="Unassembled WGS sequence"/>
</dbReference>
<keyword evidence="5 9" id="KW-0812">Transmembrane</keyword>
<evidence type="ECO:0000256" key="4">
    <source>
        <dbReference type="ARBA" id="ARBA00022519"/>
    </source>
</evidence>
<dbReference type="PANTHER" id="PTHR39342">
    <property type="entry name" value="UPF0283 MEMBRANE PROTEIN YCJF"/>
    <property type="match status" value="1"/>
</dbReference>
<evidence type="ECO:0000256" key="7">
    <source>
        <dbReference type="ARBA" id="ARBA00023136"/>
    </source>
</evidence>
<feature type="region of interest" description="Disordered" evidence="8">
    <location>
        <begin position="1"/>
        <end position="25"/>
    </location>
</feature>
<evidence type="ECO:0000256" key="8">
    <source>
        <dbReference type="SAM" id="MobiDB-lite"/>
    </source>
</evidence>
<keyword evidence="6 9" id="KW-1133">Transmembrane helix</keyword>
<dbReference type="STRING" id="634436.SAMN05216361_3169"/>
<evidence type="ECO:0000313" key="11">
    <source>
        <dbReference type="Proteomes" id="UP000184520"/>
    </source>
</evidence>
<dbReference type="AlphaFoldDB" id="A0A1M5NDP8"/>
<dbReference type="RefSeq" id="WP_073324144.1">
    <property type="nucleotide sequence ID" value="NZ_FQWD01000005.1"/>
</dbReference>
<dbReference type="EMBL" id="FQWD01000005">
    <property type="protein sequence ID" value="SHG87113.1"/>
    <property type="molecule type" value="Genomic_DNA"/>
</dbReference>
<gene>
    <name evidence="10" type="ORF">SAMN05216361_3169</name>
</gene>
<dbReference type="InterPro" id="IPR006507">
    <property type="entry name" value="UPF0283"/>
</dbReference>
<proteinExistence type="inferred from homology"/>
<sequence>MKTTDDSPYRAKIQQTEIKTQRPDHAMPVKQEQDDWQPAHAQQTGLSAKWWVLLSGAACFVGFSVFEAIAFIDTHFATAPVSTSILAVLLSAFVGSLCWLTGSEYRGYRRVNTFLEKRPVKAELVGLSQPEQVIKQLDNYAAYFSAGSYAERCYRRFKSMRQADHSVDDLLNLYQQYVVVPVRKKANEVIKKEAMASGSMAFISPNHLIQTLLLLWISVRTIKRVSQVYGLRPATTGNWKLMKILAQNLAAQSLFDLATDEMTNQLSGSLAAKLVENSAEAVAASALNVRLGKALVKLLDDPSEDKKLGDYR</sequence>
<evidence type="ECO:0000256" key="9">
    <source>
        <dbReference type="SAM" id="Phobius"/>
    </source>
</evidence>
<comment type="similarity">
    <text evidence="2">Belongs to the UPF0283 family.</text>
</comment>
<keyword evidence="3" id="KW-1003">Cell membrane</keyword>
<keyword evidence="7 9" id="KW-0472">Membrane</keyword>
<evidence type="ECO:0000256" key="3">
    <source>
        <dbReference type="ARBA" id="ARBA00022475"/>
    </source>
</evidence>
<protein>
    <submittedName>
        <fullName evidence="10">Putative membrane protein</fullName>
    </submittedName>
</protein>
<keyword evidence="4" id="KW-0997">Cell inner membrane</keyword>
<organism evidence="10 11">
    <name type="scientific">Marisediminitalea aggregata</name>
    <dbReference type="NCBI Taxonomy" id="634436"/>
    <lineage>
        <taxon>Bacteria</taxon>
        <taxon>Pseudomonadati</taxon>
        <taxon>Pseudomonadota</taxon>
        <taxon>Gammaproteobacteria</taxon>
        <taxon>Alteromonadales</taxon>
        <taxon>Alteromonadaceae</taxon>
        <taxon>Marisediminitalea</taxon>
    </lineage>
</organism>
<dbReference type="Pfam" id="PF05128">
    <property type="entry name" value="DUF697"/>
    <property type="match status" value="1"/>
</dbReference>
<dbReference type="GO" id="GO:0005886">
    <property type="term" value="C:plasma membrane"/>
    <property type="evidence" value="ECO:0007669"/>
    <property type="project" value="UniProtKB-SubCell"/>
</dbReference>
<reference evidence="11" key="1">
    <citation type="submission" date="2016-11" db="EMBL/GenBank/DDBJ databases">
        <authorList>
            <person name="Varghese N."/>
            <person name="Submissions S."/>
        </authorList>
    </citation>
    <scope>NUCLEOTIDE SEQUENCE [LARGE SCALE GENOMIC DNA]</scope>
    <source>
        <strain evidence="11">CGMCC 1.8995</strain>
    </source>
</reference>
<feature type="transmembrane region" description="Helical" evidence="9">
    <location>
        <begin position="78"/>
        <end position="100"/>
    </location>
</feature>
<evidence type="ECO:0000256" key="5">
    <source>
        <dbReference type="ARBA" id="ARBA00022692"/>
    </source>
</evidence>
<dbReference type="PANTHER" id="PTHR39342:SF1">
    <property type="entry name" value="UPF0283 MEMBRANE PROTEIN YCJF"/>
    <property type="match status" value="1"/>
</dbReference>
<feature type="transmembrane region" description="Helical" evidence="9">
    <location>
        <begin position="50"/>
        <end position="72"/>
    </location>
</feature>
<dbReference type="OrthoDB" id="5615666at2"/>
<evidence type="ECO:0000256" key="2">
    <source>
        <dbReference type="ARBA" id="ARBA00008255"/>
    </source>
</evidence>
<accession>A0A1M5NDP8</accession>
<evidence type="ECO:0000313" key="10">
    <source>
        <dbReference type="EMBL" id="SHG87113.1"/>
    </source>
</evidence>
<evidence type="ECO:0000256" key="1">
    <source>
        <dbReference type="ARBA" id="ARBA00004429"/>
    </source>
</evidence>
<evidence type="ECO:0000256" key="6">
    <source>
        <dbReference type="ARBA" id="ARBA00022989"/>
    </source>
</evidence>